<proteinExistence type="predicted"/>
<keyword evidence="2" id="KW-0539">Nucleus</keyword>
<comment type="subcellular location">
    <subcellularLocation>
        <location evidence="1">Nucleus</location>
    </subcellularLocation>
</comment>
<dbReference type="Proteomes" id="UP000241394">
    <property type="component" value="Chromosome LG7"/>
</dbReference>
<dbReference type="InParanoid" id="A0A2R6RE85"/>
<accession>A0A2R6RE85</accession>
<evidence type="ECO:0000256" key="2">
    <source>
        <dbReference type="ARBA" id="ARBA00023242"/>
    </source>
</evidence>
<evidence type="ECO:0000259" key="3">
    <source>
        <dbReference type="SMART" id="SM01255"/>
    </source>
</evidence>
<organism evidence="4 5">
    <name type="scientific">Actinidia chinensis var. chinensis</name>
    <name type="common">Chinese soft-hair kiwi</name>
    <dbReference type="NCBI Taxonomy" id="1590841"/>
    <lineage>
        <taxon>Eukaryota</taxon>
        <taxon>Viridiplantae</taxon>
        <taxon>Streptophyta</taxon>
        <taxon>Embryophyta</taxon>
        <taxon>Tracheophyta</taxon>
        <taxon>Spermatophyta</taxon>
        <taxon>Magnoliopsida</taxon>
        <taxon>eudicotyledons</taxon>
        <taxon>Gunneridae</taxon>
        <taxon>Pentapetalae</taxon>
        <taxon>asterids</taxon>
        <taxon>Ericales</taxon>
        <taxon>Actinidiaceae</taxon>
        <taxon>Actinidia</taxon>
    </lineage>
</organism>
<dbReference type="OrthoDB" id="10056939at2759"/>
<dbReference type="SMART" id="SM01255">
    <property type="entry name" value="KNOX1"/>
    <property type="match status" value="1"/>
</dbReference>
<dbReference type="OMA" id="PEYERFP"/>
<keyword evidence="5" id="KW-1185">Reference proteome</keyword>
<reference evidence="5" key="2">
    <citation type="journal article" date="2018" name="BMC Genomics">
        <title>A manually annotated Actinidia chinensis var. chinensis (kiwifruit) genome highlights the challenges associated with draft genomes and gene prediction in plants.</title>
        <authorList>
            <person name="Pilkington S.M."/>
            <person name="Crowhurst R."/>
            <person name="Hilario E."/>
            <person name="Nardozza S."/>
            <person name="Fraser L."/>
            <person name="Peng Y."/>
            <person name="Gunaseelan K."/>
            <person name="Simpson R."/>
            <person name="Tahir J."/>
            <person name="Deroles S.C."/>
            <person name="Templeton K."/>
            <person name="Luo Z."/>
            <person name="Davy M."/>
            <person name="Cheng C."/>
            <person name="McNeilage M."/>
            <person name="Scaglione D."/>
            <person name="Liu Y."/>
            <person name="Zhang Q."/>
            <person name="Datson P."/>
            <person name="De Silva N."/>
            <person name="Gardiner S.E."/>
            <person name="Bassett H."/>
            <person name="Chagne D."/>
            <person name="McCallum J."/>
            <person name="Dzierzon H."/>
            <person name="Deng C."/>
            <person name="Wang Y.Y."/>
            <person name="Barron L."/>
            <person name="Manako K."/>
            <person name="Bowen J."/>
            <person name="Foster T.M."/>
            <person name="Erridge Z.A."/>
            <person name="Tiffin H."/>
            <person name="Waite C.N."/>
            <person name="Davies K.M."/>
            <person name="Grierson E.P."/>
            <person name="Laing W.A."/>
            <person name="Kirk R."/>
            <person name="Chen X."/>
            <person name="Wood M."/>
            <person name="Montefiori M."/>
            <person name="Brummell D.A."/>
            <person name="Schwinn K.E."/>
            <person name="Catanach A."/>
            <person name="Fullerton C."/>
            <person name="Li D."/>
            <person name="Meiyalaghan S."/>
            <person name="Nieuwenhuizen N."/>
            <person name="Read N."/>
            <person name="Prakash R."/>
            <person name="Hunter D."/>
            <person name="Zhang H."/>
            <person name="McKenzie M."/>
            <person name="Knabel M."/>
            <person name="Harris A."/>
            <person name="Allan A.C."/>
            <person name="Gleave A."/>
            <person name="Chen A."/>
            <person name="Janssen B.J."/>
            <person name="Plunkett B."/>
            <person name="Ampomah-Dwamena C."/>
            <person name="Voogd C."/>
            <person name="Leif D."/>
            <person name="Lafferty D."/>
            <person name="Souleyre E.J.F."/>
            <person name="Varkonyi-Gasic E."/>
            <person name="Gambi F."/>
            <person name="Hanley J."/>
            <person name="Yao J.L."/>
            <person name="Cheung J."/>
            <person name="David K.M."/>
            <person name="Warren B."/>
            <person name="Marsh K."/>
            <person name="Snowden K.C."/>
            <person name="Lin-Wang K."/>
            <person name="Brian L."/>
            <person name="Martinez-Sanchez M."/>
            <person name="Wang M."/>
            <person name="Ileperuma N."/>
            <person name="Macnee N."/>
            <person name="Campin R."/>
            <person name="McAtee P."/>
            <person name="Drummond R.S.M."/>
            <person name="Espley R.V."/>
            <person name="Ireland H.S."/>
            <person name="Wu R."/>
            <person name="Atkinson R.G."/>
            <person name="Karunairetnam S."/>
            <person name="Bulley S."/>
            <person name="Chunkath S."/>
            <person name="Hanley Z."/>
            <person name="Storey R."/>
            <person name="Thrimawithana A.H."/>
            <person name="Thomson S."/>
            <person name="David C."/>
            <person name="Testolin R."/>
            <person name="Huang H."/>
            <person name="Hellens R.P."/>
            <person name="Schaffer R.J."/>
        </authorList>
    </citation>
    <scope>NUCLEOTIDE SEQUENCE [LARGE SCALE GENOMIC DNA]</scope>
    <source>
        <strain evidence="5">cv. Red5</strain>
    </source>
</reference>
<feature type="domain" description="KNOX1" evidence="3">
    <location>
        <begin position="73"/>
        <end position="117"/>
    </location>
</feature>
<keyword evidence="4" id="KW-0371">Homeobox</keyword>
<gene>
    <name evidence="4" type="ORF">CEY00_Acc08175</name>
</gene>
<dbReference type="EMBL" id="NKQK01000007">
    <property type="protein sequence ID" value="PSS26879.1"/>
    <property type="molecule type" value="Genomic_DNA"/>
</dbReference>
<dbReference type="AlphaFoldDB" id="A0A2R6RE85"/>
<dbReference type="GO" id="GO:0005634">
    <property type="term" value="C:nucleus"/>
    <property type="evidence" value="ECO:0007669"/>
    <property type="project" value="UniProtKB-SubCell"/>
</dbReference>
<keyword evidence="4" id="KW-0238">DNA-binding</keyword>
<sequence>MDEMYGLHPSTTDDAENLMMMIQAEYDGFYSAACDRHWNIPIFGSDELISETASITTEVRRSDIEGRDDHVSGVIKARIASHPRYPELLEAYIDCQKVGAPPEILCLLEDIRRENDGVYRPDPVANCLGSDPELDEFMVSLSLSL</sequence>
<protein>
    <submittedName>
        <fullName evidence="4">Homeobox protein knotted-1-like</fullName>
    </submittedName>
</protein>
<evidence type="ECO:0000313" key="4">
    <source>
        <dbReference type="EMBL" id="PSS26879.1"/>
    </source>
</evidence>
<dbReference type="Pfam" id="PF03790">
    <property type="entry name" value="KNOX1"/>
    <property type="match status" value="1"/>
</dbReference>
<dbReference type="GO" id="GO:0003677">
    <property type="term" value="F:DNA binding"/>
    <property type="evidence" value="ECO:0007669"/>
    <property type="project" value="UniProtKB-KW"/>
</dbReference>
<comment type="caution">
    <text evidence="4">The sequence shown here is derived from an EMBL/GenBank/DDBJ whole genome shotgun (WGS) entry which is preliminary data.</text>
</comment>
<dbReference type="InterPro" id="IPR005540">
    <property type="entry name" value="KNOX1"/>
</dbReference>
<name>A0A2R6RE85_ACTCC</name>
<reference evidence="4 5" key="1">
    <citation type="submission" date="2017-07" db="EMBL/GenBank/DDBJ databases">
        <title>An improved, manually edited Actinidia chinensis var. chinensis (kiwifruit) genome highlights the challenges associated with draft genomes and gene prediction in plants.</title>
        <authorList>
            <person name="Pilkington S."/>
            <person name="Crowhurst R."/>
            <person name="Hilario E."/>
            <person name="Nardozza S."/>
            <person name="Fraser L."/>
            <person name="Peng Y."/>
            <person name="Gunaseelan K."/>
            <person name="Simpson R."/>
            <person name="Tahir J."/>
            <person name="Deroles S."/>
            <person name="Templeton K."/>
            <person name="Luo Z."/>
            <person name="Davy M."/>
            <person name="Cheng C."/>
            <person name="Mcneilage M."/>
            <person name="Scaglione D."/>
            <person name="Liu Y."/>
            <person name="Zhang Q."/>
            <person name="Datson P."/>
            <person name="De Silva N."/>
            <person name="Gardiner S."/>
            <person name="Bassett H."/>
            <person name="Chagne D."/>
            <person name="Mccallum J."/>
            <person name="Dzierzon H."/>
            <person name="Deng C."/>
            <person name="Wang Y.-Y."/>
            <person name="Barron N."/>
            <person name="Manako K."/>
            <person name="Bowen J."/>
            <person name="Foster T."/>
            <person name="Erridge Z."/>
            <person name="Tiffin H."/>
            <person name="Waite C."/>
            <person name="Davies K."/>
            <person name="Grierson E."/>
            <person name="Laing W."/>
            <person name="Kirk R."/>
            <person name="Chen X."/>
            <person name="Wood M."/>
            <person name="Montefiori M."/>
            <person name="Brummell D."/>
            <person name="Schwinn K."/>
            <person name="Catanach A."/>
            <person name="Fullerton C."/>
            <person name="Li D."/>
            <person name="Meiyalaghan S."/>
            <person name="Nieuwenhuizen N."/>
            <person name="Read N."/>
            <person name="Prakash R."/>
            <person name="Hunter D."/>
            <person name="Zhang H."/>
            <person name="Mckenzie M."/>
            <person name="Knabel M."/>
            <person name="Harris A."/>
            <person name="Allan A."/>
            <person name="Chen A."/>
            <person name="Janssen B."/>
            <person name="Plunkett B."/>
            <person name="Dwamena C."/>
            <person name="Voogd C."/>
            <person name="Leif D."/>
            <person name="Lafferty D."/>
            <person name="Souleyre E."/>
            <person name="Varkonyi-Gasic E."/>
            <person name="Gambi F."/>
            <person name="Hanley J."/>
            <person name="Yao J.-L."/>
            <person name="Cheung J."/>
            <person name="David K."/>
            <person name="Warren B."/>
            <person name="Marsh K."/>
            <person name="Snowden K."/>
            <person name="Lin-Wang K."/>
            <person name="Brian L."/>
            <person name="Martinez-Sanchez M."/>
            <person name="Wang M."/>
            <person name="Ileperuma N."/>
            <person name="Macnee N."/>
            <person name="Campin R."/>
            <person name="Mcatee P."/>
            <person name="Drummond R."/>
            <person name="Espley R."/>
            <person name="Ireland H."/>
            <person name="Wu R."/>
            <person name="Atkinson R."/>
            <person name="Karunairetnam S."/>
            <person name="Bulley S."/>
            <person name="Chunkath S."/>
            <person name="Hanley Z."/>
            <person name="Storey R."/>
            <person name="Thrimawithana A."/>
            <person name="Thomson S."/>
            <person name="David C."/>
            <person name="Testolin R."/>
        </authorList>
    </citation>
    <scope>NUCLEOTIDE SEQUENCE [LARGE SCALE GENOMIC DNA]</scope>
    <source>
        <strain evidence="5">cv. Red5</strain>
        <tissue evidence="4">Young leaf</tissue>
    </source>
</reference>
<evidence type="ECO:0000256" key="1">
    <source>
        <dbReference type="ARBA" id="ARBA00004123"/>
    </source>
</evidence>
<evidence type="ECO:0000313" key="5">
    <source>
        <dbReference type="Proteomes" id="UP000241394"/>
    </source>
</evidence>
<dbReference type="Gramene" id="PSS26879">
    <property type="protein sequence ID" value="PSS26879"/>
    <property type="gene ID" value="CEY00_Acc08175"/>
</dbReference>
<dbReference type="STRING" id="1590841.A0A2R6RE85"/>